<dbReference type="Pfam" id="PF13041">
    <property type="entry name" value="PPR_2"/>
    <property type="match status" value="2"/>
</dbReference>
<comment type="caution">
    <text evidence="3">The sequence shown here is derived from an EMBL/GenBank/DDBJ whole genome shotgun (WGS) entry which is preliminary data.</text>
</comment>
<keyword evidence="4" id="KW-1185">Reference proteome</keyword>
<dbReference type="InterPro" id="IPR046960">
    <property type="entry name" value="PPR_At4g14850-like_plant"/>
</dbReference>
<keyword evidence="1" id="KW-0677">Repeat</keyword>
<feature type="repeat" description="PPR" evidence="2">
    <location>
        <begin position="599"/>
        <end position="633"/>
    </location>
</feature>
<dbReference type="GO" id="GO:0003729">
    <property type="term" value="F:mRNA binding"/>
    <property type="evidence" value="ECO:0007669"/>
    <property type="project" value="UniProtKB-ARBA"/>
</dbReference>
<dbReference type="Pfam" id="PF01535">
    <property type="entry name" value="PPR"/>
    <property type="match status" value="5"/>
</dbReference>
<evidence type="ECO:0008006" key="5">
    <source>
        <dbReference type="Google" id="ProtNLM"/>
    </source>
</evidence>
<dbReference type="InterPro" id="IPR002885">
    <property type="entry name" value="PPR_rpt"/>
</dbReference>
<dbReference type="Gene3D" id="1.25.40.10">
    <property type="entry name" value="Tetratricopeptide repeat domain"/>
    <property type="match status" value="7"/>
</dbReference>
<protein>
    <recommendedName>
        <fullName evidence="5">Pentatricopeptide repeat-containing protein</fullName>
    </recommendedName>
</protein>
<dbReference type="OrthoDB" id="308440at2759"/>
<name>A0A0K9NXD3_ZOSMR</name>
<feature type="repeat" description="PPR" evidence="2">
    <location>
        <begin position="568"/>
        <end position="598"/>
    </location>
</feature>
<evidence type="ECO:0000256" key="2">
    <source>
        <dbReference type="PROSITE-ProRule" id="PRU00708"/>
    </source>
</evidence>
<dbReference type="FunFam" id="1.25.40.10:FF:000090">
    <property type="entry name" value="Pentatricopeptide repeat-containing protein, chloroplastic"/>
    <property type="match status" value="1"/>
</dbReference>
<proteinExistence type="predicted"/>
<dbReference type="Proteomes" id="UP000036987">
    <property type="component" value="Unassembled WGS sequence"/>
</dbReference>
<dbReference type="AlphaFoldDB" id="A0A0K9NXD3"/>
<organism evidence="3 4">
    <name type="scientific">Zostera marina</name>
    <name type="common">Eelgrass</name>
    <dbReference type="NCBI Taxonomy" id="29655"/>
    <lineage>
        <taxon>Eukaryota</taxon>
        <taxon>Viridiplantae</taxon>
        <taxon>Streptophyta</taxon>
        <taxon>Embryophyta</taxon>
        <taxon>Tracheophyta</taxon>
        <taxon>Spermatophyta</taxon>
        <taxon>Magnoliopsida</taxon>
        <taxon>Liliopsida</taxon>
        <taxon>Zosteraceae</taxon>
        <taxon>Zostera</taxon>
    </lineage>
</organism>
<dbReference type="InterPro" id="IPR011990">
    <property type="entry name" value="TPR-like_helical_dom_sf"/>
</dbReference>
<dbReference type="OMA" id="RTHGNTR"/>
<dbReference type="Pfam" id="PF13812">
    <property type="entry name" value="PPR_3"/>
    <property type="match status" value="1"/>
</dbReference>
<feature type="repeat" description="PPR" evidence="2">
    <location>
        <begin position="287"/>
        <end position="317"/>
    </location>
</feature>
<dbReference type="EMBL" id="LFYR01001488">
    <property type="protein sequence ID" value="KMZ61419.1"/>
    <property type="molecule type" value="Genomic_DNA"/>
</dbReference>
<feature type="repeat" description="PPR" evidence="2">
    <location>
        <begin position="494"/>
        <end position="528"/>
    </location>
</feature>
<evidence type="ECO:0000256" key="1">
    <source>
        <dbReference type="ARBA" id="ARBA00022737"/>
    </source>
</evidence>
<reference evidence="4" key="1">
    <citation type="journal article" date="2016" name="Nature">
        <title>The genome of the seagrass Zostera marina reveals angiosperm adaptation to the sea.</title>
        <authorList>
            <person name="Olsen J.L."/>
            <person name="Rouze P."/>
            <person name="Verhelst B."/>
            <person name="Lin Y.-C."/>
            <person name="Bayer T."/>
            <person name="Collen J."/>
            <person name="Dattolo E."/>
            <person name="De Paoli E."/>
            <person name="Dittami S."/>
            <person name="Maumus F."/>
            <person name="Michel G."/>
            <person name="Kersting A."/>
            <person name="Lauritano C."/>
            <person name="Lohaus R."/>
            <person name="Toepel M."/>
            <person name="Tonon T."/>
            <person name="Vanneste K."/>
            <person name="Amirebrahimi M."/>
            <person name="Brakel J."/>
            <person name="Bostroem C."/>
            <person name="Chovatia M."/>
            <person name="Grimwood J."/>
            <person name="Jenkins J.W."/>
            <person name="Jueterbock A."/>
            <person name="Mraz A."/>
            <person name="Stam W.T."/>
            <person name="Tice H."/>
            <person name="Bornberg-Bauer E."/>
            <person name="Green P.J."/>
            <person name="Pearson G.A."/>
            <person name="Procaccini G."/>
            <person name="Duarte C.M."/>
            <person name="Schmutz J."/>
            <person name="Reusch T.B.H."/>
            <person name="Van de Peer Y."/>
        </authorList>
    </citation>
    <scope>NUCLEOTIDE SEQUENCE [LARGE SCALE GENOMIC DNA]</scope>
    <source>
        <strain evidence="4">cv. Finnish</strain>
    </source>
</reference>
<feature type="repeat" description="PPR" evidence="2">
    <location>
        <begin position="185"/>
        <end position="221"/>
    </location>
</feature>
<feature type="repeat" description="PPR" evidence="2">
    <location>
        <begin position="391"/>
        <end position="425"/>
    </location>
</feature>
<dbReference type="PANTHER" id="PTHR47926:SF452">
    <property type="entry name" value="PENTATRICOPEPTIDE REPEAT-CONTAINING PROTEIN"/>
    <property type="match status" value="1"/>
</dbReference>
<gene>
    <name evidence="3" type="ORF">ZOSMA_52G00690</name>
</gene>
<evidence type="ECO:0000313" key="4">
    <source>
        <dbReference type="Proteomes" id="UP000036987"/>
    </source>
</evidence>
<dbReference type="PANTHER" id="PTHR47926">
    <property type="entry name" value="PENTATRICOPEPTIDE REPEAT-CONTAINING PROTEIN"/>
    <property type="match status" value="1"/>
</dbReference>
<feature type="repeat" description="PPR" evidence="2">
    <location>
        <begin position="634"/>
        <end position="664"/>
    </location>
</feature>
<dbReference type="PROSITE" id="PS51375">
    <property type="entry name" value="PPR"/>
    <property type="match status" value="7"/>
</dbReference>
<dbReference type="GO" id="GO:0003723">
    <property type="term" value="F:RNA binding"/>
    <property type="evidence" value="ECO:0000318"/>
    <property type="project" value="GO_Central"/>
</dbReference>
<evidence type="ECO:0000313" key="3">
    <source>
        <dbReference type="EMBL" id="KMZ61419.1"/>
    </source>
</evidence>
<dbReference type="NCBIfam" id="TIGR00756">
    <property type="entry name" value="PPR"/>
    <property type="match status" value="5"/>
</dbReference>
<dbReference type="GO" id="GO:0009451">
    <property type="term" value="P:RNA modification"/>
    <property type="evidence" value="ECO:0000318"/>
    <property type="project" value="GO_Central"/>
</dbReference>
<dbReference type="FunFam" id="1.25.40.10:FF:000073">
    <property type="entry name" value="Pentatricopeptide repeat-containing protein chloroplastic"/>
    <property type="match status" value="1"/>
</dbReference>
<accession>A0A0K9NXD3</accession>
<sequence length="782" mass="86861">MVSTRYFSGNSMKGGASAVETFASWLNSCEDIITLKKIHACTLTSGHGDNIYLGTKLLNSYAMFGTSTSLGDSRSVFSKIVNRNPSLWTCTIVGYFRSGHLDEVCDLYIRSKRHGVCGDSGIFTFSLKSCTALGMVKLGRTIHASALRTNFSVDKFVGSSLVGFYGRCGSIKDARQAFDEILHKDVVAYTTMITSYAQSCHLESEEAFDVVIRMHEERVSPNRVTLVSLMQAAARGEAYREGQIIHCYSLRRGITDEVLTTCLIDMYIRCNATKSAMSVFRRMEERSVVSWNAMISSLVDVGHPYEALRVFNLMKKEQDWIGDEITLANAIMACNDLKWTYVAKSIHAWIVIRHGMISVVDLVLTTALIATHSDSEMKMARALFDALTERDAICYNVLLSGYLRNGFIDEAIPLMERMVAVDKIPLNSGTLIVLLSAFAQLSDLTRGKCIHGYALRRGFDSTVEISNQILIMYAKCGHMGVSRQVFEKTMNVKDLVSWTSMISGYVHCGQPKEAIAVFWRMQRLKIKPDSVTFVSLLQAVSGCYLGTCSINQVNMIHGLIRRLELNRNVVLLNCLISTYSECGRLDIGKRVFDTMPERKLTSWNAMIAAYGIHGHLDDAIQLFDRMKRENVKPDGATFTSLLSGCSHSGRVENGRDIFLTMTSKYSIAPNEEHLACMVDLLARAGHVEEAYHLTSRFHLKKNVHVLTALMSACRVYGHTDLGKVIGKELIHLQPGKYGNYTLASNMCAFAGEWSKAADLRNVAADIGLAKQSGFSISNSTVL</sequence>